<gene>
    <name evidence="4" type="ORF">SCLCIDRAFT_122881</name>
</gene>
<evidence type="ECO:0000313" key="4">
    <source>
        <dbReference type="EMBL" id="KIM61138.1"/>
    </source>
</evidence>
<dbReference type="AlphaFoldDB" id="A0A0C2ZHP2"/>
<dbReference type="SUPFAM" id="SSF57756">
    <property type="entry name" value="Retrovirus zinc finger-like domains"/>
    <property type="match status" value="1"/>
</dbReference>
<dbReference type="OrthoDB" id="154361at2759"/>
<keyword evidence="5" id="KW-1185">Reference proteome</keyword>
<keyword evidence="2" id="KW-0863">Zinc-finger</keyword>
<accession>A0A0C2ZHP2</accession>
<protein>
    <recommendedName>
        <fullName evidence="3">CCHC-type domain-containing protein</fullName>
    </recommendedName>
</protein>
<dbReference type="Gene3D" id="4.10.60.10">
    <property type="entry name" value="Zinc finger, CCHC-type"/>
    <property type="match status" value="1"/>
</dbReference>
<dbReference type="GO" id="GO:0006397">
    <property type="term" value="P:mRNA processing"/>
    <property type="evidence" value="ECO:0007669"/>
    <property type="project" value="UniProtKB-KW"/>
</dbReference>
<dbReference type="InterPro" id="IPR001878">
    <property type="entry name" value="Znf_CCHC"/>
</dbReference>
<dbReference type="GO" id="GO:0003676">
    <property type="term" value="F:nucleic acid binding"/>
    <property type="evidence" value="ECO:0007669"/>
    <property type="project" value="InterPro"/>
</dbReference>
<keyword evidence="2" id="KW-0479">Metal-binding</keyword>
<dbReference type="GO" id="GO:0008270">
    <property type="term" value="F:zinc ion binding"/>
    <property type="evidence" value="ECO:0007669"/>
    <property type="project" value="UniProtKB-KW"/>
</dbReference>
<dbReference type="InParanoid" id="A0A0C2ZHP2"/>
<keyword evidence="2" id="KW-0862">Zinc</keyword>
<dbReference type="Pfam" id="PF00098">
    <property type="entry name" value="zf-CCHC"/>
    <property type="match status" value="1"/>
</dbReference>
<evidence type="ECO:0000313" key="5">
    <source>
        <dbReference type="Proteomes" id="UP000053989"/>
    </source>
</evidence>
<dbReference type="EMBL" id="KN822055">
    <property type="protein sequence ID" value="KIM61138.1"/>
    <property type="molecule type" value="Genomic_DNA"/>
</dbReference>
<dbReference type="HOGENOM" id="CLU_011693_2_1_1"/>
<reference evidence="5" key="2">
    <citation type="submission" date="2015-01" db="EMBL/GenBank/DDBJ databases">
        <title>Evolutionary Origins and Diversification of the Mycorrhizal Mutualists.</title>
        <authorList>
            <consortium name="DOE Joint Genome Institute"/>
            <consortium name="Mycorrhizal Genomics Consortium"/>
            <person name="Kohler A."/>
            <person name="Kuo A."/>
            <person name="Nagy L.G."/>
            <person name="Floudas D."/>
            <person name="Copeland A."/>
            <person name="Barry K.W."/>
            <person name="Cichocki N."/>
            <person name="Veneault-Fourrey C."/>
            <person name="LaButti K."/>
            <person name="Lindquist E.A."/>
            <person name="Lipzen A."/>
            <person name="Lundell T."/>
            <person name="Morin E."/>
            <person name="Murat C."/>
            <person name="Riley R."/>
            <person name="Ohm R."/>
            <person name="Sun H."/>
            <person name="Tunlid A."/>
            <person name="Henrissat B."/>
            <person name="Grigoriev I.V."/>
            <person name="Hibbett D.S."/>
            <person name="Martin F."/>
        </authorList>
    </citation>
    <scope>NUCLEOTIDE SEQUENCE [LARGE SCALE GENOMIC DNA]</scope>
    <source>
        <strain evidence="5">Foug A</strain>
    </source>
</reference>
<dbReference type="Proteomes" id="UP000053989">
    <property type="component" value="Unassembled WGS sequence"/>
</dbReference>
<proteinExistence type="predicted"/>
<keyword evidence="1" id="KW-0507">mRNA processing</keyword>
<dbReference type="STRING" id="1036808.A0A0C2ZHP2"/>
<organism evidence="4 5">
    <name type="scientific">Scleroderma citrinum Foug A</name>
    <dbReference type="NCBI Taxonomy" id="1036808"/>
    <lineage>
        <taxon>Eukaryota</taxon>
        <taxon>Fungi</taxon>
        <taxon>Dikarya</taxon>
        <taxon>Basidiomycota</taxon>
        <taxon>Agaricomycotina</taxon>
        <taxon>Agaricomycetes</taxon>
        <taxon>Agaricomycetidae</taxon>
        <taxon>Boletales</taxon>
        <taxon>Sclerodermatineae</taxon>
        <taxon>Sclerodermataceae</taxon>
        <taxon>Scleroderma</taxon>
    </lineage>
</organism>
<evidence type="ECO:0000256" key="1">
    <source>
        <dbReference type="ARBA" id="ARBA00022664"/>
    </source>
</evidence>
<feature type="domain" description="CCHC-type" evidence="3">
    <location>
        <begin position="252"/>
        <end position="267"/>
    </location>
</feature>
<sequence length="268" mass="30093">MANWDDIILQLANGQQALHNTLQQYITTQAGGGAICPKKIVPAPKLYDRSPQKFHEWWSKTKVWVATTHATATDQEKAVAVFSRLEGPHAGRYAQVRLDECMATNTWPTWADLQTEIENFFLPGNNQEWARSQLLRPCQRIGDFLAQFQALKVQSACPNEYAKDLLKRAVQRKVLEQVYMRGLPRETWEQVVGVVRTVGRAQELFLINTATPTRYFGTNNYMSSSSTPLGSGVPMDIGAANTRPQCGKGIQCYNCQGFGHISRECSQP</sequence>
<evidence type="ECO:0000256" key="2">
    <source>
        <dbReference type="PROSITE-ProRule" id="PRU00047"/>
    </source>
</evidence>
<dbReference type="SMART" id="SM00343">
    <property type="entry name" value="ZnF_C2HC"/>
    <property type="match status" value="1"/>
</dbReference>
<reference evidence="4 5" key="1">
    <citation type="submission" date="2014-04" db="EMBL/GenBank/DDBJ databases">
        <authorList>
            <consortium name="DOE Joint Genome Institute"/>
            <person name="Kuo A."/>
            <person name="Kohler A."/>
            <person name="Nagy L.G."/>
            <person name="Floudas D."/>
            <person name="Copeland A."/>
            <person name="Barry K.W."/>
            <person name="Cichocki N."/>
            <person name="Veneault-Fourrey C."/>
            <person name="LaButti K."/>
            <person name="Lindquist E.A."/>
            <person name="Lipzen A."/>
            <person name="Lundell T."/>
            <person name="Morin E."/>
            <person name="Murat C."/>
            <person name="Sun H."/>
            <person name="Tunlid A."/>
            <person name="Henrissat B."/>
            <person name="Grigoriev I.V."/>
            <person name="Hibbett D.S."/>
            <person name="Martin F."/>
            <person name="Nordberg H.P."/>
            <person name="Cantor M.N."/>
            <person name="Hua S.X."/>
        </authorList>
    </citation>
    <scope>NUCLEOTIDE SEQUENCE [LARGE SCALE GENOMIC DNA]</scope>
    <source>
        <strain evidence="4 5">Foug A</strain>
    </source>
</reference>
<dbReference type="InterPro" id="IPR036875">
    <property type="entry name" value="Znf_CCHC_sf"/>
</dbReference>
<evidence type="ECO:0000259" key="3">
    <source>
        <dbReference type="PROSITE" id="PS50158"/>
    </source>
</evidence>
<dbReference type="PROSITE" id="PS50158">
    <property type="entry name" value="ZF_CCHC"/>
    <property type="match status" value="1"/>
</dbReference>
<name>A0A0C2ZHP2_9AGAM</name>